<dbReference type="PROSITE" id="PS50908">
    <property type="entry name" value="RWD"/>
    <property type="match status" value="1"/>
</dbReference>
<feature type="domain" description="RING-type" evidence="15">
    <location>
        <begin position="172"/>
        <end position="472"/>
    </location>
</feature>
<proteinExistence type="inferred from homology"/>
<evidence type="ECO:0000256" key="2">
    <source>
        <dbReference type="ARBA" id="ARBA00004906"/>
    </source>
</evidence>
<name>A0ABR3G994_9PEZI</name>
<keyword evidence="6" id="KW-0677">Repeat</keyword>
<evidence type="ECO:0000256" key="1">
    <source>
        <dbReference type="ARBA" id="ARBA00001798"/>
    </source>
</evidence>
<dbReference type="PROSITE" id="PS50089">
    <property type="entry name" value="ZF_RING_2"/>
    <property type="match status" value="1"/>
</dbReference>
<dbReference type="InterPro" id="IPR047548">
    <property type="entry name" value="Rcat_RBR_RNF14"/>
</dbReference>
<evidence type="ECO:0000256" key="3">
    <source>
        <dbReference type="ARBA" id="ARBA00012251"/>
    </source>
</evidence>
<dbReference type="Gene3D" id="3.30.40.10">
    <property type="entry name" value="Zinc/RING finger domain, C3HC4 (zinc finger)"/>
    <property type="match status" value="1"/>
</dbReference>
<dbReference type="InterPro" id="IPR002867">
    <property type="entry name" value="IBR_dom"/>
</dbReference>
<dbReference type="EMBL" id="JBBBZM010000164">
    <property type="protein sequence ID" value="KAL0632520.1"/>
    <property type="molecule type" value="Genomic_DNA"/>
</dbReference>
<evidence type="ECO:0000313" key="16">
    <source>
        <dbReference type="EMBL" id="KAL0632520.1"/>
    </source>
</evidence>
<dbReference type="CDD" id="cd20354">
    <property type="entry name" value="Rcat_RBR_RNF14"/>
    <property type="match status" value="1"/>
</dbReference>
<dbReference type="Pfam" id="PF26200">
    <property type="entry name" value="Rcat_RNF216"/>
    <property type="match status" value="1"/>
</dbReference>
<sequence length="573" mass="62597">MLLTSDDLLSFPDERSQELGTIAAIYPELLLTSPFSATISLPVSPILPVPVSFDTAEFFPISHFPALTLQFDLPSTYPEHSPPEISLSTSPAWIPAEALKRLKTEIDSLWEDFGGGQVVFTAIDHVQQAAEHGFGFVRPDSNGGAWLNLPAELRLHIADFNACTKKQQFEQGTYECGICLEPKKGTQCHRLRSCTHVFCLLCLSSYYSSMITEGHISSVVCSDPACVKKATLLNNATAPPTPPGTPPAEGIPSVSHKIMLPPTLPPDELKDIGLNAALLKRYVELKQKAALEKDPATVYCPRQWCQAPSRDSIKILNAAMAENHTSYYLSDYGSEAVVAAAAAAAVTPTPTRSGNRTRNDTPDTPEPPKLQICSRCTFAFCRVCAQGWHGDFQICRSSNAEPTPAELASEAYLREHTTPCPQCTSPVLKSHGCNHMICKCQTHFCFLCSSYLPPGEPFKHYNTRGTGCYMRLWEGEGGDGEHVRMIREGRVDLIGEELPPPEAPDAPDAPAPRRNARREVENLLPFVVGVVPVPGIPRRVPVRGRFADWGGTDDEGDTEGEELGVDFDDVPDT</sequence>
<dbReference type="Gene3D" id="3.10.110.10">
    <property type="entry name" value="Ubiquitin Conjugating Enzyme"/>
    <property type="match status" value="1"/>
</dbReference>
<dbReference type="InterPro" id="IPR017907">
    <property type="entry name" value="Znf_RING_CS"/>
</dbReference>
<gene>
    <name evidence="16" type="ORF">Q9L58_008576</name>
</gene>
<keyword evidence="8" id="KW-0833">Ubl conjugation pathway</keyword>
<dbReference type="SUPFAM" id="SSF57850">
    <property type="entry name" value="RING/U-box"/>
    <property type="match status" value="2"/>
</dbReference>
<evidence type="ECO:0000256" key="9">
    <source>
        <dbReference type="ARBA" id="ARBA00022833"/>
    </source>
</evidence>
<dbReference type="SMART" id="SM00647">
    <property type="entry name" value="IBR"/>
    <property type="match status" value="2"/>
</dbReference>
<dbReference type="SUPFAM" id="SSF54495">
    <property type="entry name" value="UBC-like"/>
    <property type="match status" value="1"/>
</dbReference>
<keyword evidence="5" id="KW-0479">Metal-binding</keyword>
<keyword evidence="17" id="KW-1185">Reference proteome</keyword>
<evidence type="ECO:0000259" key="15">
    <source>
        <dbReference type="PROSITE" id="PS51873"/>
    </source>
</evidence>
<dbReference type="Gene3D" id="1.20.120.1750">
    <property type="match status" value="1"/>
</dbReference>
<dbReference type="SMART" id="SM00591">
    <property type="entry name" value="RWD"/>
    <property type="match status" value="1"/>
</dbReference>
<evidence type="ECO:0000256" key="10">
    <source>
        <dbReference type="ARBA" id="ARBA00044508"/>
    </source>
</evidence>
<dbReference type="InterPro" id="IPR001841">
    <property type="entry name" value="Znf_RING"/>
</dbReference>
<dbReference type="InterPro" id="IPR013083">
    <property type="entry name" value="Znf_RING/FYVE/PHD"/>
</dbReference>
<evidence type="ECO:0000256" key="5">
    <source>
        <dbReference type="ARBA" id="ARBA00022723"/>
    </source>
</evidence>
<keyword evidence="7 11" id="KW-0863">Zinc-finger</keyword>
<dbReference type="Proteomes" id="UP001447188">
    <property type="component" value="Unassembled WGS sequence"/>
</dbReference>
<evidence type="ECO:0000256" key="8">
    <source>
        <dbReference type="ARBA" id="ARBA00022786"/>
    </source>
</evidence>
<comment type="similarity">
    <text evidence="10">Belongs to the RBR family. RNF14 subfamily.</text>
</comment>
<dbReference type="EC" id="2.3.2.31" evidence="3"/>
<evidence type="ECO:0000259" key="13">
    <source>
        <dbReference type="PROSITE" id="PS50089"/>
    </source>
</evidence>
<evidence type="ECO:0000256" key="4">
    <source>
        <dbReference type="ARBA" id="ARBA00022679"/>
    </source>
</evidence>
<feature type="compositionally biased region" description="Pro residues" evidence="12">
    <location>
        <begin position="498"/>
        <end position="510"/>
    </location>
</feature>
<feature type="domain" description="RING-type" evidence="13">
    <location>
        <begin position="176"/>
        <end position="221"/>
    </location>
</feature>
<dbReference type="PROSITE" id="PS51873">
    <property type="entry name" value="TRIAD"/>
    <property type="match status" value="1"/>
</dbReference>
<keyword evidence="9" id="KW-0862">Zinc</keyword>
<dbReference type="PANTHER" id="PTHR11685">
    <property type="entry name" value="RBR FAMILY RING FINGER AND IBR DOMAIN-CONTAINING"/>
    <property type="match status" value="1"/>
</dbReference>
<feature type="compositionally biased region" description="Acidic residues" evidence="12">
    <location>
        <begin position="551"/>
        <end position="573"/>
    </location>
</feature>
<comment type="caution">
    <text evidence="16">The sequence shown here is derived from an EMBL/GenBank/DDBJ whole genome shotgun (WGS) entry which is preliminary data.</text>
</comment>
<dbReference type="InterPro" id="IPR016135">
    <property type="entry name" value="UBQ-conjugating_enzyme/RWD"/>
</dbReference>
<keyword evidence="4" id="KW-0808">Transferase</keyword>
<feature type="region of interest" description="Disordered" evidence="12">
    <location>
        <begin position="346"/>
        <end position="366"/>
    </location>
</feature>
<dbReference type="InterPro" id="IPR031127">
    <property type="entry name" value="E3_UB_ligase_RBR"/>
</dbReference>
<dbReference type="InterPro" id="IPR044066">
    <property type="entry name" value="TRIAD_supradom"/>
</dbReference>
<feature type="domain" description="RWD" evidence="14">
    <location>
        <begin position="17"/>
        <end position="133"/>
    </location>
</feature>
<dbReference type="CDD" id="cd23820">
    <property type="entry name" value="RWD_RNF14"/>
    <property type="match status" value="1"/>
</dbReference>
<evidence type="ECO:0000256" key="6">
    <source>
        <dbReference type="ARBA" id="ARBA00022737"/>
    </source>
</evidence>
<evidence type="ECO:0000313" key="17">
    <source>
        <dbReference type="Proteomes" id="UP001447188"/>
    </source>
</evidence>
<evidence type="ECO:0000256" key="12">
    <source>
        <dbReference type="SAM" id="MobiDB-lite"/>
    </source>
</evidence>
<organism evidence="16 17">
    <name type="scientific">Discina gigas</name>
    <dbReference type="NCBI Taxonomy" id="1032678"/>
    <lineage>
        <taxon>Eukaryota</taxon>
        <taxon>Fungi</taxon>
        <taxon>Dikarya</taxon>
        <taxon>Ascomycota</taxon>
        <taxon>Pezizomycotina</taxon>
        <taxon>Pezizomycetes</taxon>
        <taxon>Pezizales</taxon>
        <taxon>Discinaceae</taxon>
        <taxon>Discina</taxon>
    </lineage>
</organism>
<evidence type="ECO:0000256" key="11">
    <source>
        <dbReference type="PROSITE-ProRule" id="PRU00175"/>
    </source>
</evidence>
<evidence type="ECO:0000256" key="7">
    <source>
        <dbReference type="ARBA" id="ARBA00022771"/>
    </source>
</evidence>
<reference evidence="16 17" key="1">
    <citation type="submission" date="2024-02" db="EMBL/GenBank/DDBJ databases">
        <title>Discinaceae phylogenomics.</title>
        <authorList>
            <person name="Dirks A.C."/>
            <person name="James T.Y."/>
        </authorList>
    </citation>
    <scope>NUCLEOTIDE SEQUENCE [LARGE SCALE GENOMIC DNA]</scope>
    <source>
        <strain evidence="16 17">ACD0624</strain>
    </source>
</reference>
<feature type="region of interest" description="Disordered" evidence="12">
    <location>
        <begin position="495"/>
        <end position="514"/>
    </location>
</feature>
<feature type="region of interest" description="Disordered" evidence="12">
    <location>
        <begin position="547"/>
        <end position="573"/>
    </location>
</feature>
<accession>A0ABR3G994</accession>
<dbReference type="PROSITE" id="PS00518">
    <property type="entry name" value="ZF_RING_1"/>
    <property type="match status" value="1"/>
</dbReference>
<comment type="pathway">
    <text evidence="2">Protein modification; protein ubiquitination.</text>
</comment>
<dbReference type="Pfam" id="PF05773">
    <property type="entry name" value="RWD"/>
    <property type="match status" value="1"/>
</dbReference>
<evidence type="ECO:0000259" key="14">
    <source>
        <dbReference type="PROSITE" id="PS50908"/>
    </source>
</evidence>
<protein>
    <recommendedName>
        <fullName evidence="3">RBR-type E3 ubiquitin transferase</fullName>
        <ecNumber evidence="3">2.3.2.31</ecNumber>
    </recommendedName>
</protein>
<dbReference type="InterPro" id="IPR006575">
    <property type="entry name" value="RWD_dom"/>
</dbReference>
<comment type="catalytic activity">
    <reaction evidence="1">
        <text>[E2 ubiquitin-conjugating enzyme]-S-ubiquitinyl-L-cysteine + [acceptor protein]-L-lysine = [E2 ubiquitin-conjugating enzyme]-L-cysteine + [acceptor protein]-N(6)-ubiquitinyl-L-lysine.</text>
        <dbReference type="EC" id="2.3.2.31"/>
    </reaction>
</comment>